<dbReference type="AlphaFoldDB" id="A0AAW7IG39"/>
<dbReference type="Proteomes" id="UP001234602">
    <property type="component" value="Unassembled WGS sequence"/>
</dbReference>
<evidence type="ECO:0000313" key="1">
    <source>
        <dbReference type="EMBL" id="MDM5455080.1"/>
    </source>
</evidence>
<proteinExistence type="predicted"/>
<name>A0AAW7IG39_9BACI</name>
<sequence>MRIADYDQALFHTHRSDWDSLLVLMVRTKDHFLSKKIEHFLHAYRFEHDYQIVQSQLYALLRYLDHAAEKTSDYLSELPSLNQL</sequence>
<gene>
    <name evidence="1" type="ORF">QUF89_23485</name>
</gene>
<comment type="caution">
    <text evidence="1">The sequence shown here is derived from an EMBL/GenBank/DDBJ whole genome shotgun (WGS) entry which is preliminary data.</text>
</comment>
<dbReference type="RefSeq" id="WP_061461868.1">
    <property type="nucleotide sequence ID" value="NZ_CP011008.1"/>
</dbReference>
<organism evidence="1 2">
    <name type="scientific">Peribacillus simplex</name>
    <dbReference type="NCBI Taxonomy" id="1478"/>
    <lineage>
        <taxon>Bacteria</taxon>
        <taxon>Bacillati</taxon>
        <taxon>Bacillota</taxon>
        <taxon>Bacilli</taxon>
        <taxon>Bacillales</taxon>
        <taxon>Bacillaceae</taxon>
        <taxon>Peribacillus</taxon>
    </lineage>
</organism>
<protein>
    <submittedName>
        <fullName evidence="1">YhdB family protein</fullName>
    </submittedName>
</protein>
<dbReference type="Pfam" id="PF14148">
    <property type="entry name" value="YhdB"/>
    <property type="match status" value="1"/>
</dbReference>
<dbReference type="EMBL" id="JAUCEY010000008">
    <property type="protein sequence ID" value="MDM5455080.1"/>
    <property type="molecule type" value="Genomic_DNA"/>
</dbReference>
<evidence type="ECO:0000313" key="2">
    <source>
        <dbReference type="Proteomes" id="UP001234602"/>
    </source>
</evidence>
<reference evidence="1" key="1">
    <citation type="submission" date="2023-06" db="EMBL/GenBank/DDBJ databases">
        <title>Comparative genomics of Bacillaceae isolates and their secondary metabolite potential.</title>
        <authorList>
            <person name="Song L."/>
            <person name="Nielsen L.J."/>
            <person name="Mohite O."/>
            <person name="Xu X."/>
            <person name="Weber T."/>
            <person name="Kovacs A.T."/>
        </authorList>
    </citation>
    <scope>NUCLEOTIDE SEQUENCE</scope>
    <source>
        <strain evidence="1">D8_B_37</strain>
    </source>
</reference>
<dbReference type="InterPro" id="IPR025431">
    <property type="entry name" value="YhdB-like"/>
</dbReference>
<accession>A0AAW7IG39</accession>
<dbReference type="KEGG" id="bsj:UP17_04690"/>